<organism evidence="7 8">
    <name type="scientific">Syncephalis pseudoplumigaleata</name>
    <dbReference type="NCBI Taxonomy" id="1712513"/>
    <lineage>
        <taxon>Eukaryota</taxon>
        <taxon>Fungi</taxon>
        <taxon>Fungi incertae sedis</taxon>
        <taxon>Zoopagomycota</taxon>
        <taxon>Zoopagomycotina</taxon>
        <taxon>Zoopagomycetes</taxon>
        <taxon>Zoopagales</taxon>
        <taxon>Piptocephalidaceae</taxon>
        <taxon>Syncephalis</taxon>
    </lineage>
</organism>
<dbReference type="EMBL" id="KZ990260">
    <property type="protein sequence ID" value="RKP24377.1"/>
    <property type="molecule type" value="Genomic_DNA"/>
</dbReference>
<comment type="subcellular location">
    <subcellularLocation>
        <location evidence="1">Nucleus</location>
    </subcellularLocation>
</comment>
<dbReference type="GO" id="GO:0000976">
    <property type="term" value="F:transcription cis-regulatory region binding"/>
    <property type="evidence" value="ECO:0007669"/>
    <property type="project" value="TreeGrafter"/>
</dbReference>
<gene>
    <name evidence="7" type="ORF">SYNPS1DRAFT_29854</name>
</gene>
<feature type="region of interest" description="Disordered" evidence="5">
    <location>
        <begin position="1"/>
        <end position="56"/>
    </location>
</feature>
<feature type="domain" description="B30.2/SPRY" evidence="6">
    <location>
        <begin position="478"/>
        <end position="661"/>
    </location>
</feature>
<dbReference type="InterPro" id="IPR001870">
    <property type="entry name" value="B30.2/SPRY"/>
</dbReference>
<feature type="compositionally biased region" description="Low complexity" evidence="5">
    <location>
        <begin position="797"/>
        <end position="813"/>
    </location>
</feature>
<feature type="compositionally biased region" description="Basic and acidic residues" evidence="5">
    <location>
        <begin position="187"/>
        <end position="197"/>
    </location>
</feature>
<feature type="compositionally biased region" description="Polar residues" evidence="5">
    <location>
        <begin position="21"/>
        <end position="41"/>
    </location>
</feature>
<evidence type="ECO:0000259" key="6">
    <source>
        <dbReference type="PROSITE" id="PS50188"/>
    </source>
</evidence>
<protein>
    <recommendedName>
        <fullName evidence="6">B30.2/SPRY domain-containing protein</fullName>
    </recommendedName>
</protein>
<evidence type="ECO:0000256" key="3">
    <source>
        <dbReference type="ARBA" id="ARBA00038149"/>
    </source>
</evidence>
<evidence type="ECO:0000256" key="4">
    <source>
        <dbReference type="SAM" id="Coils"/>
    </source>
</evidence>
<dbReference type="SMART" id="SM00449">
    <property type="entry name" value="SPRY"/>
    <property type="match status" value="1"/>
</dbReference>
<dbReference type="CDD" id="cd12872">
    <property type="entry name" value="SPRY_Ash2"/>
    <property type="match status" value="1"/>
</dbReference>
<evidence type="ECO:0000256" key="1">
    <source>
        <dbReference type="ARBA" id="ARBA00004123"/>
    </source>
</evidence>
<dbReference type="InterPro" id="IPR013320">
    <property type="entry name" value="ConA-like_dom_sf"/>
</dbReference>
<sequence length="813" mass="88298">MDISALISPTKEDANLGDEASNYTFSDDSQENAAQSTTTEDASARAGEASNAPVASEATQIAVAAAAAAAAAAERERDDEGASLLLQLAAGGITIPSPEAEAAISPNVTTVSSRTKDAPGHASKEEEEVAAAIVKKEEEEEEAMDVDMDTLERELNAELMEVVAHEPTETEEIEVDVGTVMEAADRVSKTEDVKTDEDGMQLSEMGETKQQQHAGGGGGGTRRHRLRRCYCNRERQTVRRPMITCHRCHVRYHIDCLPVAHHYWKAIVPGDNYFYFVCADCGGGQGREVFQRVQLTWVEAVHLALFTLSHMSPWKERDPMEDGRVYFTTRQDICAMIDSRWEQFWLREHVPVAMWEEQVHEALKAGCKEERFVSGEETFGRPGLWALHTASQFPATYPTSEDIAQRNPAYDILPSGKLAPLADAAQAATSPPVESEGNRSRKRIDADDAKGKGEATTKYKRMKAEVKASKPGTPSTAEQGETIAMYPDLDNPGGPVRLSRQPTHTASRVYVSDDGMSTSNEKGYRMAKATHSVCEGAWYYEARFEGDATSNARIGWSQISGDLQGPCGMDHFSYGYRARPGTVFHQSMGRMMDEHGYAGSGDVLGVLLYIPPLNEAEKADLERRRWTFGAGYEHFRYPLPKSAYLSDEGTTAAATTATTTASAVGKTVMPRVRGSELRYYVNGVLAGVAFTDIFLGRYYPAISCYMKGKVSVNFGPDFEYPPPTEALPNGIRPRAISELETDATTSSGATASPSTEIKVEKEENAAASQEASSAATVCEMLVHSSTPTNDDNHQHHAVSSSTAAAAAAADSSA</sequence>
<dbReference type="InterPro" id="IPR043136">
    <property type="entry name" value="B30.2/SPRY_sf"/>
</dbReference>
<keyword evidence="2" id="KW-0539">Nucleus</keyword>
<dbReference type="PROSITE" id="PS00555">
    <property type="entry name" value="ICOSAH_VIR_COAT_S"/>
    <property type="match status" value="1"/>
</dbReference>
<dbReference type="PANTHER" id="PTHR10598">
    <property type="entry name" value="SET1/ASH2 HISTONE METHYLTRANSFERASE COMPLEX SUBUNIT ASH2"/>
    <property type="match status" value="1"/>
</dbReference>
<dbReference type="Gene3D" id="2.60.120.920">
    <property type="match status" value="1"/>
</dbReference>
<feature type="region of interest" description="Disordered" evidence="5">
    <location>
        <begin position="187"/>
        <end position="223"/>
    </location>
</feature>
<dbReference type="PROSITE" id="PS50188">
    <property type="entry name" value="B302_SPRY"/>
    <property type="match status" value="1"/>
</dbReference>
<dbReference type="SUPFAM" id="SSF57903">
    <property type="entry name" value="FYVE/PHD zinc finger"/>
    <property type="match status" value="1"/>
</dbReference>
<dbReference type="InterPro" id="IPR011011">
    <property type="entry name" value="Znf_FYVE_PHD"/>
</dbReference>
<evidence type="ECO:0000313" key="8">
    <source>
        <dbReference type="Proteomes" id="UP000278143"/>
    </source>
</evidence>
<dbReference type="AlphaFoldDB" id="A0A4P9YWI6"/>
<keyword evidence="8" id="KW-1185">Reference proteome</keyword>
<evidence type="ECO:0000256" key="5">
    <source>
        <dbReference type="SAM" id="MobiDB-lite"/>
    </source>
</evidence>
<feature type="coiled-coil region" evidence="4">
    <location>
        <begin position="122"/>
        <end position="154"/>
    </location>
</feature>
<accession>A0A4P9YWI6</accession>
<keyword evidence="4" id="KW-0175">Coiled coil</keyword>
<dbReference type="GO" id="GO:0048188">
    <property type="term" value="C:Set1C/COMPASS complex"/>
    <property type="evidence" value="ECO:0007669"/>
    <property type="project" value="InterPro"/>
</dbReference>
<dbReference type="PANTHER" id="PTHR10598:SF0">
    <property type="entry name" value="SET1_ASH2 HISTONE METHYLTRANSFERASE COMPLEX SUBUNIT ASH2"/>
    <property type="match status" value="1"/>
</dbReference>
<dbReference type="Proteomes" id="UP000278143">
    <property type="component" value="Unassembled WGS sequence"/>
</dbReference>
<dbReference type="Gene3D" id="3.90.980.20">
    <property type="match status" value="1"/>
</dbReference>
<feature type="region of interest" description="Disordered" evidence="5">
    <location>
        <begin position="777"/>
        <end position="813"/>
    </location>
</feature>
<proteinExistence type="inferred from homology"/>
<dbReference type="CDD" id="cd15489">
    <property type="entry name" value="PHD_SF"/>
    <property type="match status" value="1"/>
</dbReference>
<dbReference type="OrthoDB" id="4080456at2759"/>
<evidence type="ECO:0000313" key="7">
    <source>
        <dbReference type="EMBL" id="RKP24377.1"/>
    </source>
</evidence>
<name>A0A4P9YWI6_9FUNG</name>
<evidence type="ECO:0000256" key="2">
    <source>
        <dbReference type="ARBA" id="ARBA00023242"/>
    </source>
</evidence>
<feature type="compositionally biased region" description="Basic and acidic residues" evidence="5">
    <location>
        <begin position="436"/>
        <end position="468"/>
    </location>
</feature>
<comment type="similarity">
    <text evidence="3">Belongs to the cclA family.</text>
</comment>
<feature type="region of interest" description="Disordered" evidence="5">
    <location>
        <begin position="422"/>
        <end position="478"/>
    </location>
</feature>
<dbReference type="InterPro" id="IPR037353">
    <property type="entry name" value="ASH2"/>
</dbReference>
<reference evidence="8" key="1">
    <citation type="journal article" date="2018" name="Nat. Microbiol.">
        <title>Leveraging single-cell genomics to expand the fungal tree of life.</title>
        <authorList>
            <person name="Ahrendt S.R."/>
            <person name="Quandt C.A."/>
            <person name="Ciobanu D."/>
            <person name="Clum A."/>
            <person name="Salamov A."/>
            <person name="Andreopoulos B."/>
            <person name="Cheng J.F."/>
            <person name="Woyke T."/>
            <person name="Pelin A."/>
            <person name="Henrissat B."/>
            <person name="Reynolds N.K."/>
            <person name="Benny G.L."/>
            <person name="Smith M.E."/>
            <person name="James T.Y."/>
            <person name="Grigoriev I.V."/>
        </authorList>
    </citation>
    <scope>NUCLEOTIDE SEQUENCE [LARGE SCALE GENOMIC DNA]</scope>
    <source>
        <strain evidence="8">Benny S71-1</strain>
    </source>
</reference>
<dbReference type="SUPFAM" id="SSF49899">
    <property type="entry name" value="Concanavalin A-like lectins/glucanases"/>
    <property type="match status" value="1"/>
</dbReference>
<dbReference type="InterPro" id="IPR003877">
    <property type="entry name" value="SPRY_dom"/>
</dbReference>